<evidence type="ECO:0000256" key="3">
    <source>
        <dbReference type="SAM" id="SignalP"/>
    </source>
</evidence>
<keyword evidence="2" id="KW-0472">Membrane</keyword>
<accession>A0A7H0GL50</accession>
<comment type="subcellular location">
    <subcellularLocation>
        <location evidence="1">Membrane</location>
    </subcellularLocation>
</comment>
<dbReference type="InterPro" id="IPR051407">
    <property type="entry name" value="Bact_OM_lipoprot/Surf_antigen"/>
</dbReference>
<evidence type="ECO:0000256" key="1">
    <source>
        <dbReference type="ARBA" id="ARBA00004370"/>
    </source>
</evidence>
<feature type="signal peptide" evidence="3">
    <location>
        <begin position="1"/>
        <end position="24"/>
    </location>
</feature>
<dbReference type="EMBL" id="CP060783">
    <property type="protein sequence ID" value="QNP49016.1"/>
    <property type="molecule type" value="Genomic_DNA"/>
</dbReference>
<evidence type="ECO:0000256" key="2">
    <source>
        <dbReference type="ARBA" id="ARBA00023136"/>
    </source>
</evidence>
<keyword evidence="6" id="KW-1185">Reference proteome</keyword>
<dbReference type="PROSITE" id="PS51257">
    <property type="entry name" value="PROKAR_LIPOPROTEIN"/>
    <property type="match status" value="1"/>
</dbReference>
<dbReference type="Pfam" id="PF05433">
    <property type="entry name" value="Rick_17kDa_Anti"/>
    <property type="match status" value="1"/>
</dbReference>
<dbReference type="GO" id="GO:0019867">
    <property type="term" value="C:outer membrane"/>
    <property type="evidence" value="ECO:0007669"/>
    <property type="project" value="InterPro"/>
</dbReference>
<dbReference type="InterPro" id="IPR008816">
    <property type="entry name" value="Gly_zipper_2TM_dom"/>
</dbReference>
<gene>
    <name evidence="5" type="ORF">H9K75_02275</name>
</gene>
<evidence type="ECO:0000313" key="6">
    <source>
        <dbReference type="Proteomes" id="UP000516028"/>
    </source>
</evidence>
<evidence type="ECO:0000313" key="5">
    <source>
        <dbReference type="EMBL" id="QNP49016.1"/>
    </source>
</evidence>
<sequence>MFKTIPKLKFLGPVAMVFALGACAQTAPLQPPSSTGGIVQAEAAPSSFPLPHADVVGRVVGIEDITPRLQRSTPSGAGAAVGAVAGGVLGNQIGGGRGRTLATVMGVAGGAVVGNRIESGQTLPTQSPQSVFRISIQSHRGQMHVLDVPDTGDLRVGDQVRLTSDGFIWRV</sequence>
<dbReference type="Proteomes" id="UP000516028">
    <property type="component" value="Chromosome"/>
</dbReference>
<feature type="chain" id="PRO_5028911397" evidence="3">
    <location>
        <begin position="25"/>
        <end position="171"/>
    </location>
</feature>
<dbReference type="PANTHER" id="PTHR35603">
    <property type="match status" value="1"/>
</dbReference>
<keyword evidence="3" id="KW-0732">Signal</keyword>
<reference evidence="5 6" key="1">
    <citation type="submission" date="2020-08" db="EMBL/GenBank/DDBJ databases">
        <title>Genome sequence of Diaphorobacter aerolatus KACC 16536T.</title>
        <authorList>
            <person name="Hyun D.-W."/>
            <person name="Bae J.-W."/>
        </authorList>
    </citation>
    <scope>NUCLEOTIDE SEQUENCE [LARGE SCALE GENOMIC DNA]</scope>
    <source>
        <strain evidence="5 6">KACC 16536</strain>
    </source>
</reference>
<dbReference type="AlphaFoldDB" id="A0A7H0GL50"/>
<feature type="domain" description="Glycine zipper 2TM" evidence="4">
    <location>
        <begin position="77"/>
        <end position="118"/>
    </location>
</feature>
<protein>
    <submittedName>
        <fullName evidence="5">Glycine zipper 2TM domain-containing protein</fullName>
    </submittedName>
</protein>
<evidence type="ECO:0000259" key="4">
    <source>
        <dbReference type="Pfam" id="PF05433"/>
    </source>
</evidence>
<proteinExistence type="predicted"/>
<dbReference type="RefSeq" id="WP_187724608.1">
    <property type="nucleotide sequence ID" value="NZ_CP060783.1"/>
</dbReference>
<name>A0A7H0GL50_9BURK</name>
<organism evidence="5 6">
    <name type="scientific">Diaphorobacter aerolatus</name>
    <dbReference type="NCBI Taxonomy" id="1288495"/>
    <lineage>
        <taxon>Bacteria</taxon>
        <taxon>Pseudomonadati</taxon>
        <taxon>Pseudomonadota</taxon>
        <taxon>Betaproteobacteria</taxon>
        <taxon>Burkholderiales</taxon>
        <taxon>Comamonadaceae</taxon>
        <taxon>Diaphorobacter</taxon>
    </lineage>
</organism>
<dbReference type="PANTHER" id="PTHR35603:SF2">
    <property type="entry name" value="OUTER MEMBRANE LIPOPROTEIN"/>
    <property type="match status" value="1"/>
</dbReference>
<dbReference type="KEGG" id="daer:H9K75_02275"/>